<keyword evidence="4" id="KW-0658">Purine biosynthesis</keyword>
<keyword evidence="1 7" id="KW-0436">Ligase</keyword>
<evidence type="ECO:0000259" key="6">
    <source>
        <dbReference type="Pfam" id="PF00117"/>
    </source>
</evidence>
<dbReference type="PANTHER" id="PTHR11922">
    <property type="entry name" value="GMP SYNTHASE-RELATED"/>
    <property type="match status" value="1"/>
</dbReference>
<evidence type="ECO:0000256" key="3">
    <source>
        <dbReference type="ARBA" id="ARBA00022749"/>
    </source>
</evidence>
<dbReference type="Pfam" id="PF00117">
    <property type="entry name" value="GATase"/>
    <property type="match status" value="1"/>
</dbReference>
<reference evidence="7" key="1">
    <citation type="submission" date="2020-08" db="EMBL/GenBank/DDBJ databases">
        <title>Bridging the membrane lipid divide: bacteria of the FCB group superphylum have the potential to synthesize archaeal ether lipids.</title>
        <authorList>
            <person name="Villanueva L."/>
            <person name="von Meijenfeldt F.A.B."/>
            <person name="Westbye A.B."/>
            <person name="Yadav S."/>
            <person name="Hopmans E.C."/>
            <person name="Dutilh B.E."/>
            <person name="Sinninghe Damste J.S."/>
        </authorList>
    </citation>
    <scope>NUCLEOTIDE SEQUENCE</scope>
    <source>
        <strain evidence="7">NIOZ-UU159</strain>
    </source>
</reference>
<dbReference type="GO" id="GO:0003921">
    <property type="term" value="F:GMP synthase activity"/>
    <property type="evidence" value="ECO:0007669"/>
    <property type="project" value="TreeGrafter"/>
</dbReference>
<proteinExistence type="predicted"/>
<keyword evidence="3" id="KW-0332">GMP biosynthesis</keyword>
<name>A0A7S9ST24_9VIRU</name>
<dbReference type="EMBL" id="MW030592">
    <property type="protein sequence ID" value="QPI16672.1"/>
    <property type="molecule type" value="Genomic_DNA"/>
</dbReference>
<dbReference type="InterPro" id="IPR017926">
    <property type="entry name" value="GATASE"/>
</dbReference>
<keyword evidence="2" id="KW-0547">Nucleotide-binding</keyword>
<dbReference type="PANTHER" id="PTHR11922:SF2">
    <property type="entry name" value="GMP SYNTHASE [GLUTAMINE-HYDROLYZING]"/>
    <property type="match status" value="1"/>
</dbReference>
<evidence type="ECO:0000256" key="1">
    <source>
        <dbReference type="ARBA" id="ARBA00022598"/>
    </source>
</evidence>
<protein>
    <submittedName>
        <fullName evidence="7">GMP synthase [glutamine-hydrolyzing] subunit A</fullName>
        <ecNumber evidence="7">6.3.5.2</ecNumber>
    </submittedName>
</protein>
<dbReference type="InterPro" id="IPR029062">
    <property type="entry name" value="Class_I_gatase-like"/>
</dbReference>
<organism evidence="7">
    <name type="scientific">Virus NIOZ-UU159</name>
    <dbReference type="NCBI Taxonomy" id="2763270"/>
    <lineage>
        <taxon>Viruses</taxon>
    </lineage>
</organism>
<dbReference type="SUPFAM" id="SSF52317">
    <property type="entry name" value="Class I glutamine amidotransferase-like"/>
    <property type="match status" value="1"/>
</dbReference>
<evidence type="ECO:0000256" key="5">
    <source>
        <dbReference type="ARBA" id="ARBA00022840"/>
    </source>
</evidence>
<dbReference type="PROSITE" id="PS51273">
    <property type="entry name" value="GATASE_TYPE_1"/>
    <property type="match status" value="1"/>
</dbReference>
<dbReference type="GO" id="GO:0005524">
    <property type="term" value="F:ATP binding"/>
    <property type="evidence" value="ECO:0007669"/>
    <property type="project" value="UniProtKB-KW"/>
</dbReference>
<keyword evidence="5" id="KW-0067">ATP-binding</keyword>
<evidence type="ECO:0000313" key="7">
    <source>
        <dbReference type="EMBL" id="QPI16672.1"/>
    </source>
</evidence>
<dbReference type="Gene3D" id="3.40.50.880">
    <property type="match status" value="1"/>
</dbReference>
<feature type="domain" description="Glutamine amidotransferase" evidence="6">
    <location>
        <begin position="25"/>
        <end position="181"/>
    </location>
</feature>
<dbReference type="EC" id="6.3.5.2" evidence="7"/>
<evidence type="ECO:0000256" key="4">
    <source>
        <dbReference type="ARBA" id="ARBA00022755"/>
    </source>
</evidence>
<accession>A0A7S9ST24</accession>
<evidence type="ECO:0000256" key="2">
    <source>
        <dbReference type="ARBA" id="ARBA00022741"/>
    </source>
</evidence>
<gene>
    <name evidence="7" type="primary">guaAA</name>
    <name evidence="7" type="ORF">NIOZUU159_00166</name>
</gene>
<sequence length="195" mass="22900">MYYIKMNILLISMYSNKWNWKKQHKLYRKAIGKNAKLIIKRYYDKTGIKKVLDSGKINGIIISGSDYFILKKGSPSVPNFVFKYKIPILAICYGLQFLAAKKNINSFKNGIKTYTKNIKISVPFNVKTLTYTYIHQDYLVGIGKKYKVIKKMKNKIVIVYNKSDKIFGIQFHPEYITKTGRIFFKNWFNFIKNSA</sequence>